<evidence type="ECO:0000259" key="1">
    <source>
        <dbReference type="Pfam" id="PF04149"/>
    </source>
</evidence>
<dbReference type="InterPro" id="IPR007278">
    <property type="entry name" value="DUF397"/>
</dbReference>
<name>A0A1I5G3D1_9PSEU</name>
<keyword evidence="5" id="KW-1185">Reference proteome</keyword>
<protein>
    <submittedName>
        <fullName evidence="2">Uncharacterized protein DUF397</fullName>
    </submittedName>
</protein>
<dbReference type="EMBL" id="RBXX01000002">
    <property type="protein sequence ID" value="RKT83952.1"/>
    <property type="molecule type" value="Genomic_DNA"/>
</dbReference>
<evidence type="ECO:0000313" key="2">
    <source>
        <dbReference type="EMBL" id="RKT83952.1"/>
    </source>
</evidence>
<reference evidence="2 5" key="2">
    <citation type="submission" date="2018-10" db="EMBL/GenBank/DDBJ databases">
        <title>Sequencing the genomes of 1000 actinobacteria strains.</title>
        <authorList>
            <person name="Klenk H.-P."/>
        </authorList>
    </citation>
    <scope>NUCLEOTIDE SEQUENCE [LARGE SCALE GENOMIC DNA]</scope>
    <source>
        <strain evidence="2 5">DSM 45119</strain>
    </source>
</reference>
<dbReference type="Proteomes" id="UP000270697">
    <property type="component" value="Unassembled WGS sequence"/>
</dbReference>
<dbReference type="OrthoDB" id="3698041at2"/>
<dbReference type="Proteomes" id="UP000199398">
    <property type="component" value="Unassembled WGS sequence"/>
</dbReference>
<evidence type="ECO:0000313" key="5">
    <source>
        <dbReference type="Proteomes" id="UP000270697"/>
    </source>
</evidence>
<dbReference type="EMBL" id="FOUP01000012">
    <property type="protein sequence ID" value="SFO30323.1"/>
    <property type="molecule type" value="Genomic_DNA"/>
</dbReference>
<evidence type="ECO:0000313" key="3">
    <source>
        <dbReference type="EMBL" id="SFO30323.1"/>
    </source>
</evidence>
<gene>
    <name evidence="2" type="ORF">ATL45_2247</name>
    <name evidence="3" type="ORF">SAMN05421805_11274</name>
</gene>
<dbReference type="Pfam" id="PF04149">
    <property type="entry name" value="DUF397"/>
    <property type="match status" value="1"/>
</dbReference>
<reference evidence="3 4" key="1">
    <citation type="submission" date="2016-10" db="EMBL/GenBank/DDBJ databases">
        <authorList>
            <person name="de Groot N.N."/>
        </authorList>
    </citation>
    <scope>NUCLEOTIDE SEQUENCE [LARGE SCALE GENOMIC DNA]</scope>
    <source>
        <strain evidence="3 4">CPCC 201259</strain>
    </source>
</reference>
<dbReference type="AlphaFoldDB" id="A0A1I5G3D1"/>
<dbReference type="STRING" id="455193.SAMN05421805_11274"/>
<accession>A0A1I5G3D1</accession>
<proteinExistence type="predicted"/>
<evidence type="ECO:0000313" key="4">
    <source>
        <dbReference type="Proteomes" id="UP000199398"/>
    </source>
</evidence>
<organism evidence="3 4">
    <name type="scientific">Saccharopolyspora antimicrobica</name>
    <dbReference type="NCBI Taxonomy" id="455193"/>
    <lineage>
        <taxon>Bacteria</taxon>
        <taxon>Bacillati</taxon>
        <taxon>Actinomycetota</taxon>
        <taxon>Actinomycetes</taxon>
        <taxon>Pseudonocardiales</taxon>
        <taxon>Pseudonocardiaceae</taxon>
        <taxon>Saccharopolyspora</taxon>
    </lineage>
</organism>
<dbReference type="RefSeq" id="WP_093156420.1">
    <property type="nucleotide sequence ID" value="NZ_FOUP01000012.1"/>
</dbReference>
<feature type="domain" description="DUF397" evidence="1">
    <location>
        <begin position="14"/>
        <end position="64"/>
    </location>
</feature>
<sequence length="67" mass="7217">MSACHASSHFPDVRWQKSSHSASNAHCVEVALTAGAVGVRDTKDRNGGTLMFSPEQWAAFTSRLQQG</sequence>